<dbReference type="EMBL" id="FR943820">
    <property type="protein sequence ID" value="CDQ99155.1"/>
    <property type="molecule type" value="Genomic_DNA"/>
</dbReference>
<dbReference type="AlphaFoldDB" id="A0A060ZD23"/>
<accession>A0A060ZD23</accession>
<dbReference type="PaxDb" id="8022-A0A060ZD23"/>
<organism evidence="1 2">
    <name type="scientific">Oncorhynchus mykiss</name>
    <name type="common">Rainbow trout</name>
    <name type="synonym">Salmo gairdneri</name>
    <dbReference type="NCBI Taxonomy" id="8022"/>
    <lineage>
        <taxon>Eukaryota</taxon>
        <taxon>Metazoa</taxon>
        <taxon>Chordata</taxon>
        <taxon>Craniata</taxon>
        <taxon>Vertebrata</taxon>
        <taxon>Euteleostomi</taxon>
        <taxon>Actinopterygii</taxon>
        <taxon>Neopterygii</taxon>
        <taxon>Teleostei</taxon>
        <taxon>Protacanthopterygii</taxon>
        <taxon>Salmoniformes</taxon>
        <taxon>Salmonidae</taxon>
        <taxon>Salmoninae</taxon>
        <taxon>Oncorhynchus</taxon>
    </lineage>
</organism>
<protein>
    <submittedName>
        <fullName evidence="1">Uncharacterized protein</fullName>
    </submittedName>
</protein>
<evidence type="ECO:0000313" key="1">
    <source>
        <dbReference type="EMBL" id="CDQ99155.1"/>
    </source>
</evidence>
<dbReference type="Proteomes" id="UP000193380">
    <property type="component" value="Unassembled WGS sequence"/>
</dbReference>
<name>A0A060ZD23_ONCMY</name>
<sequence>FSSWARASKNTLRKPRGEALKTRAQEMVVNMSAEVHASAEELRAERQRIHTRMDRLEERVDGMQQGRGLKLNNSSNNHSDDANFIQRLLEAQNKQIDYQVDRIRQQQGKLGKQNMHLQALQGEVKQSRVKSVVRRKHQEIAKKDYTKGVASLTGKPNTS</sequence>
<proteinExistence type="predicted"/>
<evidence type="ECO:0000313" key="2">
    <source>
        <dbReference type="Proteomes" id="UP000193380"/>
    </source>
</evidence>
<reference evidence="1" key="2">
    <citation type="submission" date="2014-03" db="EMBL/GenBank/DDBJ databases">
        <authorList>
            <person name="Genoscope - CEA"/>
        </authorList>
    </citation>
    <scope>NUCLEOTIDE SEQUENCE</scope>
</reference>
<reference evidence="1" key="1">
    <citation type="journal article" date="2014" name="Nat. Commun.">
        <title>The rainbow trout genome provides novel insights into evolution after whole-genome duplication in vertebrates.</title>
        <authorList>
            <person name="Berthelot C."/>
            <person name="Brunet F."/>
            <person name="Chalopin D."/>
            <person name="Juanchich A."/>
            <person name="Bernard M."/>
            <person name="Noel B."/>
            <person name="Bento P."/>
            <person name="Da Silva C."/>
            <person name="Labadie K."/>
            <person name="Alberti A."/>
            <person name="Aury J.M."/>
            <person name="Louis A."/>
            <person name="Dehais P."/>
            <person name="Bardou P."/>
            <person name="Montfort J."/>
            <person name="Klopp C."/>
            <person name="Cabau C."/>
            <person name="Gaspin C."/>
            <person name="Thorgaard G.H."/>
            <person name="Boussaha M."/>
            <person name="Quillet E."/>
            <person name="Guyomard R."/>
            <person name="Galiana D."/>
            <person name="Bobe J."/>
            <person name="Volff J.N."/>
            <person name="Genet C."/>
            <person name="Wincker P."/>
            <person name="Jaillon O."/>
            <person name="Roest Crollius H."/>
            <person name="Guiguen Y."/>
        </authorList>
    </citation>
    <scope>NUCLEOTIDE SEQUENCE [LARGE SCALE GENOMIC DNA]</scope>
</reference>
<gene>
    <name evidence="1" type="ORF">GSONMT00054017001</name>
</gene>
<feature type="non-terminal residue" evidence="1">
    <location>
        <position position="1"/>
    </location>
</feature>
<dbReference type="STRING" id="8022.A0A060ZD23"/>